<keyword evidence="1" id="KW-0812">Transmembrane</keyword>
<keyword evidence="1" id="KW-1133">Transmembrane helix</keyword>
<dbReference type="Pfam" id="PF11146">
    <property type="entry name" value="DUF2905"/>
    <property type="match status" value="1"/>
</dbReference>
<dbReference type="RefSeq" id="WP_075860149.1">
    <property type="nucleotide sequence ID" value="NZ_BDJK01000055.1"/>
</dbReference>
<keyword evidence="1" id="KW-0472">Membrane</keyword>
<evidence type="ECO:0000256" key="1">
    <source>
        <dbReference type="SAM" id="Phobius"/>
    </source>
</evidence>
<keyword evidence="3" id="KW-1185">Reference proteome</keyword>
<feature type="transmembrane region" description="Helical" evidence="1">
    <location>
        <begin position="45"/>
        <end position="69"/>
    </location>
</feature>
<evidence type="ECO:0008006" key="4">
    <source>
        <dbReference type="Google" id="ProtNLM"/>
    </source>
</evidence>
<accession>A0A1L8CXV9</accession>
<evidence type="ECO:0000313" key="3">
    <source>
        <dbReference type="Proteomes" id="UP000187485"/>
    </source>
</evidence>
<dbReference type="InterPro" id="IPR021320">
    <property type="entry name" value="DUF2905"/>
</dbReference>
<dbReference type="EMBL" id="BDJK01000055">
    <property type="protein sequence ID" value="GAV23762.1"/>
    <property type="molecule type" value="Genomic_DNA"/>
</dbReference>
<dbReference type="OrthoDB" id="9811610at2"/>
<reference evidence="3" key="1">
    <citation type="submission" date="2016-12" db="EMBL/GenBank/DDBJ databases">
        <title>Draft Genome Sequences od Carboxydothermus pertinax and islandicus, Hydrogenogenic Carboxydotrophic Bacteria.</title>
        <authorList>
            <person name="Fukuyama Y."/>
            <person name="Ohmae K."/>
            <person name="Yoneda Y."/>
            <person name="Yoshida T."/>
            <person name="Sako Y."/>
        </authorList>
    </citation>
    <scope>NUCLEOTIDE SEQUENCE [LARGE SCALE GENOMIC DNA]</scope>
    <source>
        <strain evidence="3">Ug1</strain>
    </source>
</reference>
<evidence type="ECO:0000313" key="2">
    <source>
        <dbReference type="EMBL" id="GAV23762.1"/>
    </source>
</evidence>
<dbReference type="PANTHER" id="PTHR36443:SF1">
    <property type="entry name" value="BSR5223 PROTEIN"/>
    <property type="match status" value="1"/>
</dbReference>
<feature type="transmembrane region" description="Helical" evidence="1">
    <location>
        <begin position="7"/>
        <end position="25"/>
    </location>
</feature>
<comment type="caution">
    <text evidence="2">The sequence shown here is derived from an EMBL/GenBank/DDBJ whole genome shotgun (WGS) entry which is preliminary data.</text>
</comment>
<name>A0A1L8CXV9_9THEO</name>
<dbReference type="Proteomes" id="UP000187485">
    <property type="component" value="Unassembled WGS sequence"/>
</dbReference>
<organism evidence="2 3">
    <name type="scientific">Carboxydothermus pertinax</name>
    <dbReference type="NCBI Taxonomy" id="870242"/>
    <lineage>
        <taxon>Bacteria</taxon>
        <taxon>Bacillati</taxon>
        <taxon>Bacillota</taxon>
        <taxon>Clostridia</taxon>
        <taxon>Thermoanaerobacterales</taxon>
        <taxon>Thermoanaerobacteraceae</taxon>
        <taxon>Carboxydothermus</taxon>
    </lineage>
</organism>
<dbReference type="PANTHER" id="PTHR36443">
    <property type="entry name" value="BSR5223 PROTEIN"/>
    <property type="match status" value="1"/>
</dbReference>
<gene>
    <name evidence="2" type="ORF">cpu_22720</name>
</gene>
<proteinExistence type="predicted"/>
<sequence length="71" mass="8000">MGEIGKFLMLIGVILIITGFFFFVGEKLLPLGRLPGDILIRKGNFTFFFPLASSILLSILLTIILNLLFRR</sequence>
<dbReference type="STRING" id="870242.cpu_22720"/>
<dbReference type="AlphaFoldDB" id="A0A1L8CXV9"/>
<protein>
    <recommendedName>
        <fullName evidence="4">DUF2905 domain-containing protein</fullName>
    </recommendedName>
</protein>